<feature type="transmembrane region" description="Helical" evidence="2">
    <location>
        <begin position="153"/>
        <end position="174"/>
    </location>
</feature>
<feature type="domain" description="YscD cytoplasmic" evidence="3">
    <location>
        <begin position="4"/>
        <end position="94"/>
    </location>
</feature>
<proteinExistence type="predicted"/>
<gene>
    <name evidence="4" type="ORF">D3871_26355</name>
</gene>
<dbReference type="EMBL" id="QYUO01000003">
    <property type="protein sequence ID" value="RJF92167.1"/>
    <property type="molecule type" value="Genomic_DNA"/>
</dbReference>
<keyword evidence="2" id="KW-0472">Membrane</keyword>
<dbReference type="SUPFAM" id="SSF49879">
    <property type="entry name" value="SMAD/FHA domain"/>
    <property type="match status" value="1"/>
</dbReference>
<feature type="region of interest" description="Disordered" evidence="1">
    <location>
        <begin position="184"/>
        <end position="215"/>
    </location>
</feature>
<evidence type="ECO:0000259" key="3">
    <source>
        <dbReference type="Pfam" id="PF16697"/>
    </source>
</evidence>
<dbReference type="Proteomes" id="UP000265955">
    <property type="component" value="Unassembled WGS sequence"/>
</dbReference>
<sequence>MELRMLSGLHRGAVLELDDEELALGASDNADVIVVDPGVAPLHLQIRKENDGHVLVPGGGVVLSEDGWPVAQPVRLAPGMRFSLGGIWIGFYEADAAWEAPPAEPLRVPDTPFGDVPPAPDMAGADSTRAVPAADQNAPQGIPLQRRVKRPTVMIAVVLFLAPLLIWIATAAHARFGGEELNVKKAGKPSGSTSRIDNGTVLGKPSRTASVAPSAKPEPRIPIEQLLAQFKQQLAQRELLDRVDLIMGDTLTSGWEARGALDAEEEGRLTRLINSFSEMHRLPFMIRVKVVPLKDMLPFQIVEVTSGSYANIVTDSGERLFVGDTLQDYRLVAIAPTKIVFAGKRRIELPW</sequence>
<accession>A0A3A3FGD5</accession>
<evidence type="ECO:0000313" key="4">
    <source>
        <dbReference type="EMBL" id="RJF92167.1"/>
    </source>
</evidence>
<evidence type="ECO:0000256" key="2">
    <source>
        <dbReference type="SAM" id="Phobius"/>
    </source>
</evidence>
<dbReference type="InterPro" id="IPR008984">
    <property type="entry name" value="SMAD_FHA_dom_sf"/>
</dbReference>
<dbReference type="OrthoDB" id="9156149at2"/>
<keyword evidence="2" id="KW-1133">Transmembrane helix</keyword>
<dbReference type="Pfam" id="PF16697">
    <property type="entry name" value="Yop-YscD_cpl"/>
    <property type="match status" value="1"/>
</dbReference>
<protein>
    <recommendedName>
        <fullName evidence="3">YscD cytoplasmic domain-containing protein</fullName>
    </recommendedName>
</protein>
<reference evidence="5" key="1">
    <citation type="submission" date="2018-09" db="EMBL/GenBank/DDBJ databases">
        <authorList>
            <person name="Zhu H."/>
        </authorList>
    </citation>
    <scope>NUCLEOTIDE SEQUENCE [LARGE SCALE GENOMIC DNA]</scope>
    <source>
        <strain evidence="5">K1R23-30</strain>
    </source>
</reference>
<comment type="caution">
    <text evidence="4">The sequence shown here is derived from an EMBL/GenBank/DDBJ whole genome shotgun (WGS) entry which is preliminary data.</text>
</comment>
<dbReference type="InterPro" id="IPR032030">
    <property type="entry name" value="YscD_cytoplasmic_dom"/>
</dbReference>
<evidence type="ECO:0000313" key="5">
    <source>
        <dbReference type="Proteomes" id="UP000265955"/>
    </source>
</evidence>
<keyword evidence="5" id="KW-1185">Reference proteome</keyword>
<dbReference type="Gene3D" id="2.60.200.20">
    <property type="match status" value="1"/>
</dbReference>
<dbReference type="AlphaFoldDB" id="A0A3A3FGD5"/>
<evidence type="ECO:0000256" key="1">
    <source>
        <dbReference type="SAM" id="MobiDB-lite"/>
    </source>
</evidence>
<organism evidence="4 5">
    <name type="scientific">Noviherbaspirillum saxi</name>
    <dbReference type="NCBI Taxonomy" id="2320863"/>
    <lineage>
        <taxon>Bacteria</taxon>
        <taxon>Pseudomonadati</taxon>
        <taxon>Pseudomonadota</taxon>
        <taxon>Betaproteobacteria</taxon>
        <taxon>Burkholderiales</taxon>
        <taxon>Oxalobacteraceae</taxon>
        <taxon>Noviherbaspirillum</taxon>
    </lineage>
</organism>
<keyword evidence="2" id="KW-0812">Transmembrane</keyword>
<dbReference type="RefSeq" id="WP_119772053.1">
    <property type="nucleotide sequence ID" value="NZ_QYUO01000003.1"/>
</dbReference>
<name>A0A3A3FGD5_9BURK</name>